<comment type="caution">
    <text evidence="2">The sequence shown here is derived from an EMBL/GenBank/DDBJ whole genome shotgun (WGS) entry which is preliminary data.</text>
</comment>
<gene>
    <name evidence="2" type="ORF">E2C01_050826</name>
</gene>
<reference evidence="2 3" key="1">
    <citation type="submission" date="2019-05" db="EMBL/GenBank/DDBJ databases">
        <title>Another draft genome of Portunus trituberculatus and its Hox gene families provides insights of decapod evolution.</title>
        <authorList>
            <person name="Jeong J.-H."/>
            <person name="Song I."/>
            <person name="Kim S."/>
            <person name="Choi T."/>
            <person name="Kim D."/>
            <person name="Ryu S."/>
            <person name="Kim W."/>
        </authorList>
    </citation>
    <scope>NUCLEOTIDE SEQUENCE [LARGE SCALE GENOMIC DNA]</scope>
    <source>
        <tissue evidence="2">Muscle</tissue>
    </source>
</reference>
<proteinExistence type="predicted"/>
<name>A0A5B7G9C3_PORTR</name>
<sequence>MCVYIFIFLSFLILCFVYFDLFPYFISLSYVCSQNIVPHSPFCAEI</sequence>
<feature type="transmembrane region" description="Helical" evidence="1">
    <location>
        <begin position="6"/>
        <end position="26"/>
    </location>
</feature>
<accession>A0A5B7G9C3</accession>
<keyword evidence="1" id="KW-0812">Transmembrane</keyword>
<evidence type="ECO:0000313" key="2">
    <source>
        <dbReference type="EMBL" id="MPC56860.1"/>
    </source>
</evidence>
<keyword evidence="3" id="KW-1185">Reference proteome</keyword>
<protein>
    <submittedName>
        <fullName evidence="2">Uncharacterized protein</fullName>
    </submittedName>
</protein>
<evidence type="ECO:0000313" key="3">
    <source>
        <dbReference type="Proteomes" id="UP000324222"/>
    </source>
</evidence>
<keyword evidence="1" id="KW-0472">Membrane</keyword>
<dbReference type="EMBL" id="VSRR010014312">
    <property type="protein sequence ID" value="MPC56860.1"/>
    <property type="molecule type" value="Genomic_DNA"/>
</dbReference>
<keyword evidence="1" id="KW-1133">Transmembrane helix</keyword>
<evidence type="ECO:0000256" key="1">
    <source>
        <dbReference type="SAM" id="Phobius"/>
    </source>
</evidence>
<dbReference type="AlphaFoldDB" id="A0A5B7G9C3"/>
<organism evidence="2 3">
    <name type="scientific">Portunus trituberculatus</name>
    <name type="common">Swimming crab</name>
    <name type="synonym">Neptunus trituberculatus</name>
    <dbReference type="NCBI Taxonomy" id="210409"/>
    <lineage>
        <taxon>Eukaryota</taxon>
        <taxon>Metazoa</taxon>
        <taxon>Ecdysozoa</taxon>
        <taxon>Arthropoda</taxon>
        <taxon>Crustacea</taxon>
        <taxon>Multicrustacea</taxon>
        <taxon>Malacostraca</taxon>
        <taxon>Eumalacostraca</taxon>
        <taxon>Eucarida</taxon>
        <taxon>Decapoda</taxon>
        <taxon>Pleocyemata</taxon>
        <taxon>Brachyura</taxon>
        <taxon>Eubrachyura</taxon>
        <taxon>Portunoidea</taxon>
        <taxon>Portunidae</taxon>
        <taxon>Portuninae</taxon>
        <taxon>Portunus</taxon>
    </lineage>
</organism>
<dbReference type="Proteomes" id="UP000324222">
    <property type="component" value="Unassembled WGS sequence"/>
</dbReference>